<keyword evidence="2" id="KW-0812">Transmembrane</keyword>
<evidence type="ECO:0000313" key="2">
    <source>
        <dbReference type="EMBL" id="AES74650.2"/>
    </source>
</evidence>
<dbReference type="EMBL" id="CM001222">
    <property type="protein sequence ID" value="AES74650.2"/>
    <property type="molecule type" value="Genomic_DNA"/>
</dbReference>
<evidence type="ECO:0000256" key="1">
    <source>
        <dbReference type="SAM" id="SignalP"/>
    </source>
</evidence>
<feature type="chain" id="PRO_5014573684" evidence="1">
    <location>
        <begin position="29"/>
        <end position="64"/>
    </location>
</feature>
<reference evidence="3" key="3">
    <citation type="submission" date="2015-04" db="UniProtKB">
        <authorList>
            <consortium name="EnsemblPlants"/>
        </authorList>
    </citation>
    <scope>IDENTIFICATION</scope>
    <source>
        <strain evidence="3">cv. Jemalong A17</strain>
    </source>
</reference>
<evidence type="ECO:0000313" key="4">
    <source>
        <dbReference type="Proteomes" id="UP000002051"/>
    </source>
</evidence>
<keyword evidence="2" id="KW-0472">Membrane</keyword>
<reference evidence="2 4" key="1">
    <citation type="journal article" date="2011" name="Nature">
        <title>The Medicago genome provides insight into the evolution of rhizobial symbioses.</title>
        <authorList>
            <person name="Young N.D."/>
            <person name="Debelle F."/>
            <person name="Oldroyd G.E."/>
            <person name="Geurts R."/>
            <person name="Cannon S.B."/>
            <person name="Udvardi M.K."/>
            <person name="Benedito V.A."/>
            <person name="Mayer K.F."/>
            <person name="Gouzy J."/>
            <person name="Schoof H."/>
            <person name="Van de Peer Y."/>
            <person name="Proost S."/>
            <person name="Cook D.R."/>
            <person name="Meyers B.C."/>
            <person name="Spannagl M."/>
            <person name="Cheung F."/>
            <person name="De Mita S."/>
            <person name="Krishnakumar V."/>
            <person name="Gundlach H."/>
            <person name="Zhou S."/>
            <person name="Mudge J."/>
            <person name="Bharti A.K."/>
            <person name="Murray J.D."/>
            <person name="Naoumkina M.A."/>
            <person name="Rosen B."/>
            <person name="Silverstein K.A."/>
            <person name="Tang H."/>
            <person name="Rombauts S."/>
            <person name="Zhao P.X."/>
            <person name="Zhou P."/>
            <person name="Barbe V."/>
            <person name="Bardou P."/>
            <person name="Bechner M."/>
            <person name="Bellec A."/>
            <person name="Berger A."/>
            <person name="Berges H."/>
            <person name="Bidwell S."/>
            <person name="Bisseling T."/>
            <person name="Choisne N."/>
            <person name="Couloux A."/>
            <person name="Denny R."/>
            <person name="Deshpande S."/>
            <person name="Dai X."/>
            <person name="Doyle J.J."/>
            <person name="Dudez A.M."/>
            <person name="Farmer A.D."/>
            <person name="Fouteau S."/>
            <person name="Franken C."/>
            <person name="Gibelin C."/>
            <person name="Gish J."/>
            <person name="Goldstein S."/>
            <person name="Gonzalez A.J."/>
            <person name="Green P.J."/>
            <person name="Hallab A."/>
            <person name="Hartog M."/>
            <person name="Hua A."/>
            <person name="Humphray S.J."/>
            <person name="Jeong D.H."/>
            <person name="Jing Y."/>
            <person name="Jocker A."/>
            <person name="Kenton S.M."/>
            <person name="Kim D.J."/>
            <person name="Klee K."/>
            <person name="Lai H."/>
            <person name="Lang C."/>
            <person name="Lin S."/>
            <person name="Macmil S.L."/>
            <person name="Magdelenat G."/>
            <person name="Matthews L."/>
            <person name="McCorrison J."/>
            <person name="Monaghan E.L."/>
            <person name="Mun J.H."/>
            <person name="Najar F.Z."/>
            <person name="Nicholson C."/>
            <person name="Noirot C."/>
            <person name="O'Bleness M."/>
            <person name="Paule C.R."/>
            <person name="Poulain J."/>
            <person name="Prion F."/>
            <person name="Qin B."/>
            <person name="Qu C."/>
            <person name="Retzel E.F."/>
            <person name="Riddle C."/>
            <person name="Sallet E."/>
            <person name="Samain S."/>
            <person name="Samson N."/>
            <person name="Sanders I."/>
            <person name="Saurat O."/>
            <person name="Scarpelli C."/>
            <person name="Schiex T."/>
            <person name="Segurens B."/>
            <person name="Severin A.J."/>
            <person name="Sherrier D.J."/>
            <person name="Shi R."/>
            <person name="Sims S."/>
            <person name="Singer S.R."/>
            <person name="Sinharoy S."/>
            <person name="Sterck L."/>
            <person name="Viollet A."/>
            <person name="Wang B.B."/>
            <person name="Wang K."/>
            <person name="Wang M."/>
            <person name="Wang X."/>
            <person name="Warfsmann J."/>
            <person name="Weissenbach J."/>
            <person name="White D.D."/>
            <person name="White J.D."/>
            <person name="Wiley G.B."/>
            <person name="Wincker P."/>
            <person name="Xing Y."/>
            <person name="Yang L."/>
            <person name="Yao Z."/>
            <person name="Ying F."/>
            <person name="Zhai J."/>
            <person name="Zhou L."/>
            <person name="Zuber A."/>
            <person name="Denarie J."/>
            <person name="Dixon R.A."/>
            <person name="May G.D."/>
            <person name="Schwartz D.C."/>
            <person name="Rogers J."/>
            <person name="Quetier F."/>
            <person name="Town C.D."/>
            <person name="Roe B.A."/>
        </authorList>
    </citation>
    <scope>NUCLEOTIDE SEQUENCE [LARGE SCALE GENOMIC DNA]</scope>
    <source>
        <strain evidence="2">A17</strain>
        <strain evidence="3 4">cv. Jemalong A17</strain>
    </source>
</reference>
<proteinExistence type="predicted"/>
<reference evidence="2 4" key="2">
    <citation type="journal article" date="2014" name="BMC Genomics">
        <title>An improved genome release (version Mt4.0) for the model legume Medicago truncatula.</title>
        <authorList>
            <person name="Tang H."/>
            <person name="Krishnakumar V."/>
            <person name="Bidwell S."/>
            <person name="Rosen B."/>
            <person name="Chan A."/>
            <person name="Zhou S."/>
            <person name="Gentzbittel L."/>
            <person name="Childs K.L."/>
            <person name="Yandell M."/>
            <person name="Gundlach H."/>
            <person name="Mayer K.F."/>
            <person name="Schwartz D.C."/>
            <person name="Town C.D."/>
        </authorList>
    </citation>
    <scope>GENOME REANNOTATION</scope>
    <source>
        <strain evidence="3 4">cv. Jemalong A17</strain>
    </source>
</reference>
<sequence>MDSSLKVVLKFVVILFAFVSTLVGGVQGNEIVQWDEKKVCMPYLPCYRASPCCPSPPPRKVTNP</sequence>
<gene>
    <name evidence="2" type="ordered locus">MTR_6g009460</name>
</gene>
<evidence type="ECO:0000313" key="3">
    <source>
        <dbReference type="EnsemblPlants" id="AES74650"/>
    </source>
</evidence>
<accession>A0A0C3VTF2</accession>
<dbReference type="AlphaFoldDB" id="G7KK11"/>
<keyword evidence="4" id="KW-1185">Reference proteome</keyword>
<accession>G7KK11</accession>
<organism evidence="2 4">
    <name type="scientific">Medicago truncatula</name>
    <name type="common">Barrel medic</name>
    <name type="synonym">Medicago tribuloides</name>
    <dbReference type="NCBI Taxonomy" id="3880"/>
    <lineage>
        <taxon>Eukaryota</taxon>
        <taxon>Viridiplantae</taxon>
        <taxon>Streptophyta</taxon>
        <taxon>Embryophyta</taxon>
        <taxon>Tracheophyta</taxon>
        <taxon>Spermatophyta</taxon>
        <taxon>Magnoliopsida</taxon>
        <taxon>eudicotyledons</taxon>
        <taxon>Gunneridae</taxon>
        <taxon>Pentapetalae</taxon>
        <taxon>rosids</taxon>
        <taxon>fabids</taxon>
        <taxon>Fabales</taxon>
        <taxon>Fabaceae</taxon>
        <taxon>Papilionoideae</taxon>
        <taxon>50 kb inversion clade</taxon>
        <taxon>NPAAA clade</taxon>
        <taxon>Hologalegina</taxon>
        <taxon>IRL clade</taxon>
        <taxon>Trifolieae</taxon>
        <taxon>Medicago</taxon>
    </lineage>
</organism>
<dbReference type="Proteomes" id="UP000002051">
    <property type="component" value="Chromosome 6"/>
</dbReference>
<protein>
    <submittedName>
        <fullName evidence="2">Transmembrane protein, putative</fullName>
    </submittedName>
</protein>
<feature type="signal peptide" evidence="1">
    <location>
        <begin position="1"/>
        <end position="28"/>
    </location>
</feature>
<name>G7KK11_MEDTR</name>
<dbReference type="HOGENOM" id="CLU_2871044_0_0_1"/>
<dbReference type="PaxDb" id="3880-AES74650"/>
<dbReference type="EnsemblPlants" id="AES74650">
    <property type="protein sequence ID" value="AES74650"/>
    <property type="gene ID" value="MTR_6g009460"/>
</dbReference>
<keyword evidence="1" id="KW-0732">Signal</keyword>